<dbReference type="EMBL" id="JALLAZ020000848">
    <property type="protein sequence ID" value="KAL3786168.1"/>
    <property type="molecule type" value="Genomic_DNA"/>
</dbReference>
<keyword evidence="2" id="KW-1185">Reference proteome</keyword>
<dbReference type="AlphaFoldDB" id="A0ABD3PEL2"/>
<sequence length="127" mass="14124">MGKMLRVDVSNFTSSTWTSPPDNPCMKNSSCFGSTDGTTPKETWAIGLRNPWRFTFDRETGDMYIADVGQNVREWISAKHSALSPLVAAAATQMVNTKHRSLNTTMMLVAVTALSEELFTEEWSTLI</sequence>
<evidence type="ECO:0000313" key="1">
    <source>
        <dbReference type="EMBL" id="KAL3786168.1"/>
    </source>
</evidence>
<dbReference type="PANTHER" id="PTHR19328">
    <property type="entry name" value="HEDGEHOG-INTERACTING PROTEIN"/>
    <property type="match status" value="1"/>
</dbReference>
<comment type="caution">
    <text evidence="1">The sequence shown here is derived from an EMBL/GenBank/DDBJ whole genome shotgun (WGS) entry which is preliminary data.</text>
</comment>
<proteinExistence type="predicted"/>
<protein>
    <submittedName>
        <fullName evidence="1">Uncharacterized protein</fullName>
    </submittedName>
</protein>
<reference evidence="1 2" key="1">
    <citation type="submission" date="2024-10" db="EMBL/GenBank/DDBJ databases">
        <title>Updated reference genomes for cyclostephanoid diatoms.</title>
        <authorList>
            <person name="Roberts W.R."/>
            <person name="Alverson A.J."/>
        </authorList>
    </citation>
    <scope>NUCLEOTIDE SEQUENCE [LARGE SCALE GENOMIC DNA]</scope>
    <source>
        <strain evidence="1 2">AJA276-08</strain>
    </source>
</reference>
<dbReference type="PANTHER" id="PTHR19328:SF75">
    <property type="entry name" value="ALDOSE SUGAR DEHYDROGENASE YLII"/>
    <property type="match status" value="1"/>
</dbReference>
<dbReference type="Proteomes" id="UP001530315">
    <property type="component" value="Unassembled WGS sequence"/>
</dbReference>
<accession>A0ABD3PEL2</accession>
<dbReference type="InterPro" id="IPR011042">
    <property type="entry name" value="6-blade_b-propeller_TolB-like"/>
</dbReference>
<organism evidence="1 2">
    <name type="scientific">Stephanodiscus triporus</name>
    <dbReference type="NCBI Taxonomy" id="2934178"/>
    <lineage>
        <taxon>Eukaryota</taxon>
        <taxon>Sar</taxon>
        <taxon>Stramenopiles</taxon>
        <taxon>Ochrophyta</taxon>
        <taxon>Bacillariophyta</taxon>
        <taxon>Coscinodiscophyceae</taxon>
        <taxon>Thalassiosirophycidae</taxon>
        <taxon>Stephanodiscales</taxon>
        <taxon>Stephanodiscaceae</taxon>
        <taxon>Stephanodiscus</taxon>
    </lineage>
</organism>
<name>A0ABD3PEL2_9STRA</name>
<dbReference type="Gene3D" id="2.120.10.30">
    <property type="entry name" value="TolB, C-terminal domain"/>
    <property type="match status" value="1"/>
</dbReference>
<gene>
    <name evidence="1" type="ORF">ACHAW5_008785</name>
</gene>
<evidence type="ECO:0000313" key="2">
    <source>
        <dbReference type="Proteomes" id="UP001530315"/>
    </source>
</evidence>